<feature type="domain" description="Glucose-methanol-choline oxidoreductase N-terminal" evidence="2">
    <location>
        <begin position="170"/>
        <end position="184"/>
    </location>
</feature>
<reference evidence="3" key="1">
    <citation type="journal article" date="2023" name="Mol. Phylogenet. Evol.">
        <title>Genome-scale phylogeny and comparative genomics of the fungal order Sordariales.</title>
        <authorList>
            <person name="Hensen N."/>
            <person name="Bonometti L."/>
            <person name="Westerberg I."/>
            <person name="Brannstrom I.O."/>
            <person name="Guillou S."/>
            <person name="Cros-Aarteil S."/>
            <person name="Calhoun S."/>
            <person name="Haridas S."/>
            <person name="Kuo A."/>
            <person name="Mondo S."/>
            <person name="Pangilinan J."/>
            <person name="Riley R."/>
            <person name="LaButti K."/>
            <person name="Andreopoulos B."/>
            <person name="Lipzen A."/>
            <person name="Chen C."/>
            <person name="Yan M."/>
            <person name="Daum C."/>
            <person name="Ng V."/>
            <person name="Clum A."/>
            <person name="Steindorff A."/>
            <person name="Ohm R.A."/>
            <person name="Martin F."/>
            <person name="Silar P."/>
            <person name="Natvig D.O."/>
            <person name="Lalanne C."/>
            <person name="Gautier V."/>
            <person name="Ament-Velasquez S.L."/>
            <person name="Kruys A."/>
            <person name="Hutchinson M.I."/>
            <person name="Powell A.J."/>
            <person name="Barry K."/>
            <person name="Miller A.N."/>
            <person name="Grigoriev I.V."/>
            <person name="Debuchy R."/>
            <person name="Gladieux P."/>
            <person name="Hiltunen Thoren M."/>
            <person name="Johannesson H."/>
        </authorList>
    </citation>
    <scope>NUCLEOTIDE SEQUENCE</scope>
    <source>
        <strain evidence="3">CBS 118394</strain>
    </source>
</reference>
<gene>
    <name evidence="3" type="ORF">B0H66DRAFT_632227</name>
</gene>
<dbReference type="InterPro" id="IPR012132">
    <property type="entry name" value="GMC_OxRdtase"/>
</dbReference>
<dbReference type="GO" id="GO:0050660">
    <property type="term" value="F:flavin adenine dinucleotide binding"/>
    <property type="evidence" value="ECO:0007669"/>
    <property type="project" value="InterPro"/>
</dbReference>
<keyword evidence="4" id="KW-1185">Reference proteome</keyword>
<evidence type="ECO:0000313" key="3">
    <source>
        <dbReference type="EMBL" id="KAK3313136.1"/>
    </source>
</evidence>
<proteinExistence type="inferred from homology"/>
<organism evidence="3 4">
    <name type="scientific">Apodospora peruviana</name>
    <dbReference type="NCBI Taxonomy" id="516989"/>
    <lineage>
        <taxon>Eukaryota</taxon>
        <taxon>Fungi</taxon>
        <taxon>Dikarya</taxon>
        <taxon>Ascomycota</taxon>
        <taxon>Pezizomycotina</taxon>
        <taxon>Sordariomycetes</taxon>
        <taxon>Sordariomycetidae</taxon>
        <taxon>Sordariales</taxon>
        <taxon>Lasiosphaeriaceae</taxon>
        <taxon>Apodospora</taxon>
    </lineage>
</organism>
<evidence type="ECO:0000259" key="2">
    <source>
        <dbReference type="PROSITE" id="PS00624"/>
    </source>
</evidence>
<dbReference type="Proteomes" id="UP001283341">
    <property type="component" value="Unassembled WGS sequence"/>
</dbReference>
<dbReference type="EMBL" id="JAUEDM010000008">
    <property type="protein sequence ID" value="KAK3313136.1"/>
    <property type="molecule type" value="Genomic_DNA"/>
</dbReference>
<dbReference type="PROSITE" id="PS00624">
    <property type="entry name" value="GMC_OXRED_2"/>
    <property type="match status" value="1"/>
</dbReference>
<protein>
    <submittedName>
        <fullName evidence="3">GMC oxidoreductase-domain-containing protein</fullName>
    </submittedName>
</protein>
<dbReference type="AlphaFoldDB" id="A0AAE0HUT9"/>
<sequence length="403" mass="44298">MRGLPGSYNEWAEKYGLDGWSWDRAGTELGHTSARARTPSAMGMRAGEVMTDPSRFDNPLPHLSGLNTYIEKAAHQLGLPVEKDYNNPNAPAMGFFHTDMAIDRSGKRASTYRAFLPPHIAQARKSHLPVCTSTVVSRLELDTSSSQVQGVHILTPKSSSTKREIIICSGAICTPQILLLSGIGPAAAHLAELDIPLRKDLPVGSALQDHYSVTIMLEVPKSETITLLESIHGLWNILLWLFSGTGLMATLSVSWSSSDLLDASSPSNIPDAEIMIPPVSSFERHVPGYSVITLFPTLVQPLSRGKIEVLSKDPLANPKIFHPMLQDERDLVPFWKAIRFAMRLAEEFVLRSWYPLQPARLTFAPGVNPHLLEAWEATAPPYEVHTDKVTAEGGGRIHVCFQS</sequence>
<dbReference type="PANTHER" id="PTHR11552:SF219">
    <property type="entry name" value="GLUCOSE-METHANOL-CHOLINE OXIDOREDUCTASE N-TERMINAL DOMAIN-CONTAINING PROTEIN"/>
    <property type="match status" value="1"/>
</dbReference>
<dbReference type="SUPFAM" id="SSF54373">
    <property type="entry name" value="FAD-linked reductases, C-terminal domain"/>
    <property type="match status" value="1"/>
</dbReference>
<dbReference type="GO" id="GO:0016614">
    <property type="term" value="F:oxidoreductase activity, acting on CH-OH group of donors"/>
    <property type="evidence" value="ECO:0007669"/>
    <property type="project" value="InterPro"/>
</dbReference>
<dbReference type="Gene3D" id="3.50.50.60">
    <property type="entry name" value="FAD/NAD(P)-binding domain"/>
    <property type="match status" value="1"/>
</dbReference>
<comment type="similarity">
    <text evidence="1">Belongs to the GMC oxidoreductase family.</text>
</comment>
<evidence type="ECO:0000256" key="1">
    <source>
        <dbReference type="ARBA" id="ARBA00010790"/>
    </source>
</evidence>
<dbReference type="SUPFAM" id="SSF51905">
    <property type="entry name" value="FAD/NAD(P)-binding domain"/>
    <property type="match status" value="1"/>
</dbReference>
<name>A0AAE0HUT9_9PEZI</name>
<dbReference type="PANTHER" id="PTHR11552">
    <property type="entry name" value="GLUCOSE-METHANOL-CHOLINE GMC OXIDOREDUCTASE"/>
    <property type="match status" value="1"/>
</dbReference>
<dbReference type="InterPro" id="IPR036188">
    <property type="entry name" value="FAD/NAD-bd_sf"/>
</dbReference>
<dbReference type="Pfam" id="PF00732">
    <property type="entry name" value="GMC_oxred_N"/>
    <property type="match status" value="1"/>
</dbReference>
<accession>A0AAE0HUT9</accession>
<evidence type="ECO:0000313" key="4">
    <source>
        <dbReference type="Proteomes" id="UP001283341"/>
    </source>
</evidence>
<comment type="caution">
    <text evidence="3">The sequence shown here is derived from an EMBL/GenBank/DDBJ whole genome shotgun (WGS) entry which is preliminary data.</text>
</comment>
<dbReference type="Gene3D" id="3.30.560.10">
    <property type="entry name" value="Glucose Oxidase, domain 3"/>
    <property type="match status" value="1"/>
</dbReference>
<dbReference type="InterPro" id="IPR000172">
    <property type="entry name" value="GMC_OxRdtase_N"/>
</dbReference>
<reference evidence="3" key="2">
    <citation type="submission" date="2023-06" db="EMBL/GenBank/DDBJ databases">
        <authorList>
            <consortium name="Lawrence Berkeley National Laboratory"/>
            <person name="Haridas S."/>
            <person name="Hensen N."/>
            <person name="Bonometti L."/>
            <person name="Westerberg I."/>
            <person name="Brannstrom I.O."/>
            <person name="Guillou S."/>
            <person name="Cros-Aarteil S."/>
            <person name="Calhoun S."/>
            <person name="Kuo A."/>
            <person name="Mondo S."/>
            <person name="Pangilinan J."/>
            <person name="Riley R."/>
            <person name="Labutti K."/>
            <person name="Andreopoulos B."/>
            <person name="Lipzen A."/>
            <person name="Chen C."/>
            <person name="Yanf M."/>
            <person name="Daum C."/>
            <person name="Ng V."/>
            <person name="Clum A."/>
            <person name="Steindorff A."/>
            <person name="Ohm R."/>
            <person name="Martin F."/>
            <person name="Silar P."/>
            <person name="Natvig D."/>
            <person name="Lalanne C."/>
            <person name="Gautier V."/>
            <person name="Ament-Velasquez S.L."/>
            <person name="Kruys A."/>
            <person name="Hutchinson M.I."/>
            <person name="Powell A.J."/>
            <person name="Barry K."/>
            <person name="Miller A.N."/>
            <person name="Grigoriev I.V."/>
            <person name="Debuchy R."/>
            <person name="Gladieux P."/>
            <person name="Thoren M.H."/>
            <person name="Johannesson H."/>
        </authorList>
    </citation>
    <scope>NUCLEOTIDE SEQUENCE</scope>
    <source>
        <strain evidence="3">CBS 118394</strain>
    </source>
</reference>